<sequence>MSSSEQTVLIVGGGGVPNYGDELILESWLRWYTRQSGVPTPRVRIEGGHHRVLYSLFGDRYPGVKFSSHVRRARIRQDPEFFDSVRQGYEFLSQPENRDHPLAGIISGLEVYHLHGGGYLNNRWPTHGFMVGLGLAAKELTGCRLVATGLGLGPLEAPASDDTLSRRAFGEFDLFEVRDDWSHEFLLQNELHASPARGLDDVFMQRVQAQPSSHKTLHLSLRADATGHGVVDALSAGFVGDFDRHVFWTGTSRDLLAFERLSQRFPFFEPRGVSQLMTGFPSGPGDYMVTQRFHPHLIGARAGMQGMYSSGSDYYDVKHGSVVQLGSPFVALDHDLLQKPRATGGSNVLAERDAALVNQKRSLVAGIAAAAATSTPRAIAQRTARRIGQVASRLRRE</sequence>
<dbReference type="Pfam" id="PF04230">
    <property type="entry name" value="PS_pyruv_trans"/>
    <property type="match status" value="1"/>
</dbReference>
<dbReference type="GeneID" id="303171974"/>
<keyword evidence="3" id="KW-1185">Reference proteome</keyword>
<evidence type="ECO:0000259" key="1">
    <source>
        <dbReference type="Pfam" id="PF04230"/>
    </source>
</evidence>
<evidence type="ECO:0000313" key="2">
    <source>
        <dbReference type="EMBL" id="SJM49684.1"/>
    </source>
</evidence>
<feature type="domain" description="Polysaccharide pyruvyl transferase" evidence="1">
    <location>
        <begin position="18"/>
        <end position="203"/>
    </location>
</feature>
<dbReference type="EMBL" id="FUHU01000010">
    <property type="protein sequence ID" value="SJM49684.1"/>
    <property type="molecule type" value="Genomic_DNA"/>
</dbReference>
<dbReference type="Proteomes" id="UP000195787">
    <property type="component" value="Unassembled WGS sequence"/>
</dbReference>
<gene>
    <name evidence="2" type="ORF">CZ674_02015</name>
</gene>
<dbReference type="AlphaFoldDB" id="A0A1R4F1E2"/>
<proteinExistence type="predicted"/>
<dbReference type="OrthoDB" id="8444043at2"/>
<dbReference type="InterPro" id="IPR007345">
    <property type="entry name" value="Polysacch_pyruvyl_Trfase"/>
</dbReference>
<evidence type="ECO:0000313" key="3">
    <source>
        <dbReference type="Proteomes" id="UP000195787"/>
    </source>
</evidence>
<name>A0A1R4F1E2_9MICO</name>
<organism evidence="2 3">
    <name type="scientific">Agrococcus casei LMG 22410</name>
    <dbReference type="NCBI Taxonomy" id="1255656"/>
    <lineage>
        <taxon>Bacteria</taxon>
        <taxon>Bacillati</taxon>
        <taxon>Actinomycetota</taxon>
        <taxon>Actinomycetes</taxon>
        <taxon>Micrococcales</taxon>
        <taxon>Microbacteriaceae</taxon>
        <taxon>Agrococcus</taxon>
    </lineage>
</organism>
<dbReference type="RefSeq" id="WP_086990760.1">
    <property type="nucleotide sequence ID" value="NZ_FUHU01000010.1"/>
</dbReference>
<accession>A0A1R4F1E2</accession>
<protein>
    <recommendedName>
        <fullName evidence="1">Polysaccharide pyruvyl transferase domain-containing protein</fullName>
    </recommendedName>
</protein>
<reference evidence="2 3" key="1">
    <citation type="submission" date="2017-02" db="EMBL/GenBank/DDBJ databases">
        <authorList>
            <person name="Peterson S.W."/>
        </authorList>
    </citation>
    <scope>NUCLEOTIDE SEQUENCE [LARGE SCALE GENOMIC DNA]</scope>
    <source>
        <strain evidence="2 3">LMG 22410</strain>
    </source>
</reference>